<dbReference type="AlphaFoldDB" id="D6U3C1"/>
<dbReference type="EMBL" id="ADVG01000004">
    <property type="protein sequence ID" value="EFH81125.1"/>
    <property type="molecule type" value="Genomic_DNA"/>
</dbReference>
<comment type="caution">
    <text evidence="1">The sequence shown here is derived from an EMBL/GenBank/DDBJ whole genome shotgun (WGS) entry which is preliminary data.</text>
</comment>
<reference evidence="1 2" key="1">
    <citation type="journal article" date="2011" name="Stand. Genomic Sci.">
        <title>Non-contiguous finished genome sequence and contextual data of the filamentous soil bacterium Ktedonobacter racemifer type strain (SOSP1-21).</title>
        <authorList>
            <person name="Chang Y.J."/>
            <person name="Land M."/>
            <person name="Hauser L."/>
            <person name="Chertkov O."/>
            <person name="Del Rio T.G."/>
            <person name="Nolan M."/>
            <person name="Copeland A."/>
            <person name="Tice H."/>
            <person name="Cheng J.F."/>
            <person name="Lucas S."/>
            <person name="Han C."/>
            <person name="Goodwin L."/>
            <person name="Pitluck S."/>
            <person name="Ivanova N."/>
            <person name="Ovchinikova G."/>
            <person name="Pati A."/>
            <person name="Chen A."/>
            <person name="Palaniappan K."/>
            <person name="Mavromatis K."/>
            <person name="Liolios K."/>
            <person name="Brettin T."/>
            <person name="Fiebig A."/>
            <person name="Rohde M."/>
            <person name="Abt B."/>
            <person name="Goker M."/>
            <person name="Detter J.C."/>
            <person name="Woyke T."/>
            <person name="Bristow J."/>
            <person name="Eisen J.A."/>
            <person name="Markowitz V."/>
            <person name="Hugenholtz P."/>
            <person name="Kyrpides N.C."/>
            <person name="Klenk H.P."/>
            <person name="Lapidus A."/>
        </authorList>
    </citation>
    <scope>NUCLEOTIDE SEQUENCE [LARGE SCALE GENOMIC DNA]</scope>
    <source>
        <strain evidence="2">DSM 44963</strain>
    </source>
</reference>
<sequence>MNEDQEKFELSIFALGLQNKHGKSLDEVSSKVVEKMITLHAFGVSRSDALLSGFKMIEEIVKSLIGDDPFYVSHYALTIFRHAAHNFNEEFGYTDEVAPRS</sequence>
<evidence type="ECO:0000313" key="1">
    <source>
        <dbReference type="EMBL" id="EFH81125.1"/>
    </source>
</evidence>
<evidence type="ECO:0000313" key="2">
    <source>
        <dbReference type="Proteomes" id="UP000004508"/>
    </source>
</evidence>
<name>D6U3C1_KTERA</name>
<protein>
    <submittedName>
        <fullName evidence="1">Uncharacterized protein</fullName>
    </submittedName>
</protein>
<dbReference type="Proteomes" id="UP000004508">
    <property type="component" value="Unassembled WGS sequence"/>
</dbReference>
<proteinExistence type="predicted"/>
<keyword evidence="2" id="KW-1185">Reference proteome</keyword>
<gene>
    <name evidence="1" type="ORF">Krac_1816</name>
</gene>
<organism evidence="1 2">
    <name type="scientific">Ktedonobacter racemifer DSM 44963</name>
    <dbReference type="NCBI Taxonomy" id="485913"/>
    <lineage>
        <taxon>Bacteria</taxon>
        <taxon>Bacillati</taxon>
        <taxon>Chloroflexota</taxon>
        <taxon>Ktedonobacteria</taxon>
        <taxon>Ktedonobacterales</taxon>
        <taxon>Ktedonobacteraceae</taxon>
        <taxon>Ktedonobacter</taxon>
    </lineage>
</organism>
<dbReference type="InParanoid" id="D6U3C1"/>
<dbReference type="RefSeq" id="WP_007918314.1">
    <property type="nucleotide sequence ID" value="NZ_ADVG01000004.1"/>
</dbReference>
<accession>D6U3C1</accession>